<dbReference type="EMBL" id="CAJJDM010000106">
    <property type="protein sequence ID" value="CAD8097089.1"/>
    <property type="molecule type" value="Genomic_DNA"/>
</dbReference>
<reference evidence="2" key="1">
    <citation type="submission" date="2021-01" db="EMBL/GenBank/DDBJ databases">
        <authorList>
            <consortium name="Genoscope - CEA"/>
            <person name="William W."/>
        </authorList>
    </citation>
    <scope>NUCLEOTIDE SEQUENCE</scope>
</reference>
<accession>A0A8S1NZI7</accession>
<evidence type="ECO:0000313" key="3">
    <source>
        <dbReference type="Proteomes" id="UP000688137"/>
    </source>
</evidence>
<evidence type="ECO:0000313" key="2">
    <source>
        <dbReference type="EMBL" id="CAD8097089.1"/>
    </source>
</evidence>
<sequence>MLDQIQNQKIASQSIIIFGEQQISLKNILENQKTGYQQYIVRRRRLILILQKDQFFFKCYYEFKKRFISIRVQIITCIFDNINPRCKSIVLQKGFLLRIFFRTQNFVSLLVLMKSIYFMRQNYIFYLYINQNIAQDLYICQGIIFEVIMVFNKSN</sequence>
<comment type="caution">
    <text evidence="2">The sequence shown here is derived from an EMBL/GenBank/DDBJ whole genome shotgun (WGS) entry which is preliminary data.</text>
</comment>
<keyword evidence="3" id="KW-1185">Reference proteome</keyword>
<keyword evidence="1" id="KW-0472">Membrane</keyword>
<gene>
    <name evidence="2" type="ORF">PPRIM_AZ9-3.1.T1030046</name>
</gene>
<dbReference type="AlphaFoldDB" id="A0A8S1NZI7"/>
<protein>
    <recommendedName>
        <fullName evidence="4">Transmembrane protein</fullName>
    </recommendedName>
</protein>
<keyword evidence="1" id="KW-1133">Transmembrane helix</keyword>
<evidence type="ECO:0008006" key="4">
    <source>
        <dbReference type="Google" id="ProtNLM"/>
    </source>
</evidence>
<proteinExistence type="predicted"/>
<keyword evidence="1" id="KW-0812">Transmembrane</keyword>
<dbReference type="Proteomes" id="UP000688137">
    <property type="component" value="Unassembled WGS sequence"/>
</dbReference>
<evidence type="ECO:0000256" key="1">
    <source>
        <dbReference type="SAM" id="Phobius"/>
    </source>
</evidence>
<name>A0A8S1NZI7_PARPR</name>
<organism evidence="2 3">
    <name type="scientific">Paramecium primaurelia</name>
    <dbReference type="NCBI Taxonomy" id="5886"/>
    <lineage>
        <taxon>Eukaryota</taxon>
        <taxon>Sar</taxon>
        <taxon>Alveolata</taxon>
        <taxon>Ciliophora</taxon>
        <taxon>Intramacronucleata</taxon>
        <taxon>Oligohymenophorea</taxon>
        <taxon>Peniculida</taxon>
        <taxon>Parameciidae</taxon>
        <taxon>Paramecium</taxon>
    </lineage>
</organism>
<feature type="transmembrane region" description="Helical" evidence="1">
    <location>
        <begin position="133"/>
        <end position="151"/>
    </location>
</feature>